<sequence>MSSMEKNTERGIPLPDKFRCAVGGEWRSNDQFSKNQLAKWYNKKRSRNDGITPANIGITCRIHSGEPATTLKCNGPCGLWKSREHFSTSQRRNNLHWCVLCVRWRSQQDYDSIPVAAPNEANDAIDEREGMATVEECVTFDEGGDGPVLDDDSSPALAMADDDSVTTDEEDEYECEPEPSVAGHSDSHYFDEDSGSDEDAITTANVAPTPDLTKTMSSLTLGTSHSKTLPVNSNSESRSTRVTSQSPQVNSVTHTVSRGFGTASTSVSRSTSTHSTQAISRPTNRVPASGNSDSRTTSSRSNVSGLRDSSEASSTRPSGSFWMPPHLRANENLVTLKDKNLIERHVPGYAPSKTSASTSNVLPHLRASPSQRTVSSSASAASHSTMTTNNTAYAPGRSTGSPTTASGLLGPSGSAPSVVSSDSRAGISTILTKSRTNAGDVPQTPWPRDFNAYDAHGNVHRRKLDGTSTETSAPGIRSAQSSRNSKKPPTAKGDFARPDQRKVFGTLQKEYSRSGNDHVDAYDSGSADEM</sequence>
<dbReference type="Pfam" id="PF12898">
    <property type="entry name" value="Stc1"/>
    <property type="match status" value="1"/>
</dbReference>
<accession>A0ABR2US81</accession>
<feature type="compositionally biased region" description="Low complexity" evidence="1">
    <location>
        <begin position="367"/>
        <end position="392"/>
    </location>
</feature>
<feature type="compositionally biased region" description="Polar residues" evidence="1">
    <location>
        <begin position="202"/>
        <end position="256"/>
    </location>
</feature>
<feature type="compositionally biased region" description="Low complexity" evidence="1">
    <location>
        <begin position="262"/>
        <end position="276"/>
    </location>
</feature>
<dbReference type="Proteomes" id="UP001408356">
    <property type="component" value="Unassembled WGS sequence"/>
</dbReference>
<feature type="region of interest" description="Disordered" evidence="1">
    <location>
        <begin position="348"/>
        <end position="530"/>
    </location>
</feature>
<feature type="compositionally biased region" description="Low complexity" evidence="1">
    <location>
        <begin position="289"/>
        <end position="305"/>
    </location>
</feature>
<evidence type="ECO:0000313" key="4">
    <source>
        <dbReference type="Proteomes" id="UP001408356"/>
    </source>
</evidence>
<gene>
    <name evidence="3" type="ORF">SUNI508_08671</name>
</gene>
<feature type="compositionally biased region" description="Basic and acidic residues" evidence="1">
    <location>
        <begin position="510"/>
        <end position="521"/>
    </location>
</feature>
<feature type="region of interest" description="Disordered" evidence="1">
    <location>
        <begin position="140"/>
        <end position="325"/>
    </location>
</feature>
<evidence type="ECO:0000256" key="1">
    <source>
        <dbReference type="SAM" id="MobiDB-lite"/>
    </source>
</evidence>
<feature type="compositionally biased region" description="Polar residues" evidence="1">
    <location>
        <begin position="352"/>
        <end position="361"/>
    </location>
</feature>
<feature type="compositionally biased region" description="Low complexity" evidence="1">
    <location>
        <begin position="403"/>
        <end position="423"/>
    </location>
</feature>
<comment type="caution">
    <text evidence="3">The sequence shown here is derived from an EMBL/GenBank/DDBJ whole genome shotgun (WGS) entry which is preliminary data.</text>
</comment>
<feature type="compositionally biased region" description="Acidic residues" evidence="1">
    <location>
        <begin position="160"/>
        <end position="177"/>
    </location>
</feature>
<dbReference type="InterPro" id="IPR024630">
    <property type="entry name" value="Stc1"/>
</dbReference>
<reference evidence="3 4" key="1">
    <citation type="journal article" date="2024" name="J. Plant Pathol.">
        <title>Sequence and assembly of the genome of Seiridium unicorne, isolate CBS 538.82, causal agent of cypress canker disease.</title>
        <authorList>
            <person name="Scali E."/>
            <person name="Rocca G.D."/>
            <person name="Danti R."/>
            <person name="Garbelotto M."/>
            <person name="Barberini S."/>
            <person name="Baroncelli R."/>
            <person name="Emiliani G."/>
        </authorList>
    </citation>
    <scope>NUCLEOTIDE SEQUENCE [LARGE SCALE GENOMIC DNA]</scope>
    <source>
        <strain evidence="3 4">BM-138-508</strain>
    </source>
</reference>
<keyword evidence="4" id="KW-1185">Reference proteome</keyword>
<feature type="domain" description="Stc1" evidence="2">
    <location>
        <begin position="19"/>
        <end position="102"/>
    </location>
</feature>
<feature type="compositionally biased region" description="Acidic residues" evidence="1">
    <location>
        <begin position="140"/>
        <end position="153"/>
    </location>
</feature>
<evidence type="ECO:0000313" key="3">
    <source>
        <dbReference type="EMBL" id="KAK9417520.1"/>
    </source>
</evidence>
<dbReference type="EMBL" id="JARVKF010000397">
    <property type="protein sequence ID" value="KAK9417520.1"/>
    <property type="molecule type" value="Genomic_DNA"/>
</dbReference>
<protein>
    <recommendedName>
        <fullName evidence="2">Stc1 domain-containing protein</fullName>
    </recommendedName>
</protein>
<evidence type="ECO:0000259" key="2">
    <source>
        <dbReference type="Pfam" id="PF12898"/>
    </source>
</evidence>
<proteinExistence type="predicted"/>
<feature type="compositionally biased region" description="Polar residues" evidence="1">
    <location>
        <begin position="466"/>
        <end position="483"/>
    </location>
</feature>
<name>A0ABR2US81_9PEZI</name>
<organism evidence="3 4">
    <name type="scientific">Seiridium unicorne</name>
    <dbReference type="NCBI Taxonomy" id="138068"/>
    <lineage>
        <taxon>Eukaryota</taxon>
        <taxon>Fungi</taxon>
        <taxon>Dikarya</taxon>
        <taxon>Ascomycota</taxon>
        <taxon>Pezizomycotina</taxon>
        <taxon>Sordariomycetes</taxon>
        <taxon>Xylariomycetidae</taxon>
        <taxon>Amphisphaeriales</taxon>
        <taxon>Sporocadaceae</taxon>
        <taxon>Seiridium</taxon>
    </lineage>
</organism>